<dbReference type="AlphaFoldDB" id="A0A0R1R4P7"/>
<evidence type="ECO:0000259" key="11">
    <source>
        <dbReference type="PROSITE" id="PS50172"/>
    </source>
</evidence>
<evidence type="ECO:0000256" key="5">
    <source>
        <dbReference type="ARBA" id="ARBA00022801"/>
    </source>
</evidence>
<feature type="compositionally biased region" description="Polar residues" evidence="9">
    <location>
        <begin position="93"/>
        <end position="109"/>
    </location>
</feature>
<dbReference type="GO" id="GO:0003676">
    <property type="term" value="F:nucleic acid binding"/>
    <property type="evidence" value="ECO:0007669"/>
    <property type="project" value="InterPro"/>
</dbReference>
<gene>
    <name evidence="12" type="ORF">FD01_GL002807</name>
</gene>
<dbReference type="PANTHER" id="PTHR30231:SF4">
    <property type="entry name" value="PROTEIN NEN2"/>
    <property type="match status" value="1"/>
</dbReference>
<evidence type="ECO:0000256" key="9">
    <source>
        <dbReference type="SAM" id="MobiDB-lite"/>
    </source>
</evidence>
<evidence type="ECO:0000256" key="6">
    <source>
        <dbReference type="ARBA" id="ARBA00022839"/>
    </source>
</evidence>
<dbReference type="Gene3D" id="3.40.50.10190">
    <property type="entry name" value="BRCT domain"/>
    <property type="match status" value="1"/>
</dbReference>
<evidence type="ECO:0000256" key="10">
    <source>
        <dbReference type="SAM" id="Phobius"/>
    </source>
</evidence>
<feature type="transmembrane region" description="Helical" evidence="10">
    <location>
        <begin position="34"/>
        <end position="58"/>
    </location>
</feature>
<dbReference type="CDD" id="cd06127">
    <property type="entry name" value="DEDDh"/>
    <property type="match status" value="1"/>
</dbReference>
<feature type="region of interest" description="Disordered" evidence="9">
    <location>
        <begin position="88"/>
        <end position="149"/>
    </location>
</feature>
<dbReference type="SMART" id="SM00479">
    <property type="entry name" value="EXOIII"/>
    <property type="match status" value="1"/>
</dbReference>
<feature type="domain" description="BRCT" evidence="11">
    <location>
        <begin position="430"/>
        <end position="520"/>
    </location>
</feature>
<accession>A0A0R1R4P7</accession>
<keyword evidence="5" id="KW-0378">Hydrolase</keyword>
<keyword evidence="10" id="KW-0812">Transmembrane</keyword>
<keyword evidence="2" id="KW-0548">Nucleotidyltransferase</keyword>
<dbReference type="InterPro" id="IPR036420">
    <property type="entry name" value="BRCT_dom_sf"/>
</dbReference>
<dbReference type="GO" id="GO:0003887">
    <property type="term" value="F:DNA-directed DNA polymerase activity"/>
    <property type="evidence" value="ECO:0007669"/>
    <property type="project" value="UniProtKB-KW"/>
</dbReference>
<keyword evidence="1" id="KW-0808">Transferase</keyword>
<keyword evidence="6" id="KW-0269">Exonuclease</keyword>
<keyword evidence="7" id="KW-0239">DNA-directed DNA polymerase</keyword>
<dbReference type="Pfam" id="PF00533">
    <property type="entry name" value="BRCT"/>
    <property type="match status" value="1"/>
</dbReference>
<feature type="compositionally biased region" description="Low complexity" evidence="9">
    <location>
        <begin position="135"/>
        <end position="146"/>
    </location>
</feature>
<name>A0A0R1R4P7_9LACO</name>
<dbReference type="RefSeq" id="WP_056962566.1">
    <property type="nucleotide sequence ID" value="NZ_AZEU01000049.1"/>
</dbReference>
<evidence type="ECO:0000256" key="3">
    <source>
        <dbReference type="ARBA" id="ARBA00022705"/>
    </source>
</evidence>
<keyword evidence="10" id="KW-1133">Transmembrane helix</keyword>
<dbReference type="GO" id="GO:0005829">
    <property type="term" value="C:cytosol"/>
    <property type="evidence" value="ECO:0007669"/>
    <property type="project" value="TreeGrafter"/>
</dbReference>
<dbReference type="PANTHER" id="PTHR30231">
    <property type="entry name" value="DNA POLYMERASE III SUBUNIT EPSILON"/>
    <property type="match status" value="1"/>
</dbReference>
<reference evidence="12 13" key="1">
    <citation type="journal article" date="2015" name="Genome Announc.">
        <title>Expanding the biotechnology potential of lactobacilli through comparative genomics of 213 strains and associated genera.</title>
        <authorList>
            <person name="Sun Z."/>
            <person name="Harris H.M."/>
            <person name="McCann A."/>
            <person name="Guo C."/>
            <person name="Argimon S."/>
            <person name="Zhang W."/>
            <person name="Yang X."/>
            <person name="Jeffery I.B."/>
            <person name="Cooney J.C."/>
            <person name="Kagawa T.F."/>
            <person name="Liu W."/>
            <person name="Song Y."/>
            <person name="Salvetti E."/>
            <person name="Wrobel A."/>
            <person name="Rasinkangas P."/>
            <person name="Parkhill J."/>
            <person name="Rea M.C."/>
            <person name="O'Sullivan O."/>
            <person name="Ritari J."/>
            <person name="Douillard F.P."/>
            <person name="Paul Ross R."/>
            <person name="Yang R."/>
            <person name="Briner A.E."/>
            <person name="Felis G.E."/>
            <person name="de Vos W.M."/>
            <person name="Barrangou R."/>
            <person name="Klaenhammer T.R."/>
            <person name="Caufield P.W."/>
            <person name="Cui Y."/>
            <person name="Zhang H."/>
            <person name="O'Toole P.W."/>
        </authorList>
    </citation>
    <scope>NUCLEOTIDE SEQUENCE [LARGE SCALE GENOMIC DNA]</scope>
    <source>
        <strain evidence="12 13">DSM 13343</strain>
    </source>
</reference>
<dbReference type="SUPFAM" id="SSF53098">
    <property type="entry name" value="Ribonuclease H-like"/>
    <property type="match status" value="1"/>
</dbReference>
<dbReference type="GO" id="GO:0006260">
    <property type="term" value="P:DNA replication"/>
    <property type="evidence" value="ECO:0007669"/>
    <property type="project" value="UniProtKB-KW"/>
</dbReference>
<dbReference type="Proteomes" id="UP000051790">
    <property type="component" value="Unassembled WGS sequence"/>
</dbReference>
<evidence type="ECO:0000256" key="2">
    <source>
        <dbReference type="ARBA" id="ARBA00022695"/>
    </source>
</evidence>
<dbReference type="OrthoDB" id="9776650at2"/>
<dbReference type="EMBL" id="AZEU01000049">
    <property type="protein sequence ID" value="KRL52063.1"/>
    <property type="molecule type" value="Genomic_DNA"/>
</dbReference>
<dbReference type="CDD" id="cd17748">
    <property type="entry name" value="BRCT_DNA_ligase_like"/>
    <property type="match status" value="1"/>
</dbReference>
<protein>
    <recommendedName>
        <fullName evidence="8">DNA polymerase III polC-type</fullName>
    </recommendedName>
</protein>
<keyword evidence="13" id="KW-1185">Reference proteome</keyword>
<keyword evidence="4" id="KW-0540">Nuclease</keyword>
<dbReference type="PATRIC" id="fig|1423769.4.peg.3028"/>
<dbReference type="InterPro" id="IPR012337">
    <property type="entry name" value="RNaseH-like_sf"/>
</dbReference>
<dbReference type="SUPFAM" id="SSF52113">
    <property type="entry name" value="BRCT domain"/>
    <property type="match status" value="1"/>
</dbReference>
<evidence type="ECO:0000313" key="12">
    <source>
        <dbReference type="EMBL" id="KRL52063.1"/>
    </source>
</evidence>
<dbReference type="Gene3D" id="3.30.420.10">
    <property type="entry name" value="Ribonuclease H-like superfamily/Ribonuclease H"/>
    <property type="match status" value="1"/>
</dbReference>
<evidence type="ECO:0000256" key="8">
    <source>
        <dbReference type="ARBA" id="ARBA00070925"/>
    </source>
</evidence>
<organism evidence="12 13">
    <name type="scientific">Lacticaseibacillus manihotivorans DSM 13343 = JCM 12514</name>
    <dbReference type="NCBI Taxonomy" id="1423769"/>
    <lineage>
        <taxon>Bacteria</taxon>
        <taxon>Bacillati</taxon>
        <taxon>Bacillota</taxon>
        <taxon>Bacilli</taxon>
        <taxon>Lactobacillales</taxon>
        <taxon>Lactobacillaceae</taxon>
        <taxon>Lacticaseibacillus</taxon>
    </lineage>
</organism>
<sequence>MKKFGSEEFESLLAAKVASNEPIFLKRHLSWGQLIGLIGGFILTPIYIGLFWMGWALWSIVWGKKVVVTIAGVRKRFVISRSEFRQLKHPESKSSPVENKANTATVTEDQTNESDSKDDKSNSSCLIKDKEQSKTMTTTIQDETITPNDAVEVLQNESAGTDEERKNHTQIQSDVSQLSEVKYSSSASQHGNDDVAADLVKENENVPAKSEIVKDNVVQPKTSPKVSQLNETNVWGEERRGQVHQDPIIRKIHRSLKDFVVFDIETSGFSPRNDAIIQLSAVKVKNDQIVDQFDEFVNPHREVEAKIVYLTGIRPTDMQDADDIEPVMQRFMTFVGNLPLVGHNIVKFDIPFILANGFYEDQVEVLDTWNLAQDRDFPEELPNLKLPTLKKYFGVVNRSHNALNDSLTEFVLYQHLRDNKLSRVEIKLDDEPQTLAGLRFVVTGDFMEAPREEIVESIKAHGGRATGSVSGKTDYLVLGTQVDSRLKDGVHSKKELDAIARQEEGGKIQIIGYDALQQLMDGKVGAVAS</sequence>
<dbReference type="GO" id="GO:0008408">
    <property type="term" value="F:3'-5' exonuclease activity"/>
    <property type="evidence" value="ECO:0007669"/>
    <property type="project" value="TreeGrafter"/>
</dbReference>
<dbReference type="FunFam" id="3.30.420.10:FF:000045">
    <property type="entry name" value="3'-5' exonuclease DinG"/>
    <property type="match status" value="1"/>
</dbReference>
<dbReference type="InterPro" id="IPR001357">
    <property type="entry name" value="BRCT_dom"/>
</dbReference>
<dbReference type="PROSITE" id="PS50172">
    <property type="entry name" value="BRCT"/>
    <property type="match status" value="1"/>
</dbReference>
<evidence type="ECO:0000256" key="7">
    <source>
        <dbReference type="ARBA" id="ARBA00022932"/>
    </source>
</evidence>
<evidence type="ECO:0000313" key="13">
    <source>
        <dbReference type="Proteomes" id="UP000051790"/>
    </source>
</evidence>
<keyword evidence="3" id="KW-0235">DNA replication</keyword>
<proteinExistence type="predicted"/>
<dbReference type="InterPro" id="IPR036397">
    <property type="entry name" value="RNaseH_sf"/>
</dbReference>
<evidence type="ECO:0000256" key="4">
    <source>
        <dbReference type="ARBA" id="ARBA00022722"/>
    </source>
</evidence>
<dbReference type="Pfam" id="PF00929">
    <property type="entry name" value="RNase_T"/>
    <property type="match status" value="1"/>
</dbReference>
<keyword evidence="10" id="KW-0472">Membrane</keyword>
<dbReference type="InterPro" id="IPR013520">
    <property type="entry name" value="Ribonucl_H"/>
</dbReference>
<feature type="region of interest" description="Disordered" evidence="9">
    <location>
        <begin position="158"/>
        <end position="177"/>
    </location>
</feature>
<comment type="caution">
    <text evidence="12">The sequence shown here is derived from an EMBL/GenBank/DDBJ whole genome shotgun (WGS) entry which is preliminary data.</text>
</comment>
<evidence type="ECO:0000256" key="1">
    <source>
        <dbReference type="ARBA" id="ARBA00022679"/>
    </source>
</evidence>
<feature type="compositionally biased region" description="Basic and acidic residues" evidence="9">
    <location>
        <begin position="114"/>
        <end position="133"/>
    </location>
</feature>